<dbReference type="SUPFAM" id="SSF103107">
    <property type="entry name" value="Hypothetical protein c14orf129, hspc210"/>
    <property type="match status" value="1"/>
</dbReference>
<dbReference type="FunFam" id="3.30.2280.10:FF:000002">
    <property type="entry name" value="Clustered mitochondria protein homolog"/>
    <property type="match status" value="1"/>
</dbReference>
<feature type="region of interest" description="Disordered" evidence="2">
    <location>
        <begin position="1895"/>
        <end position="1937"/>
    </location>
</feature>
<dbReference type="PANTHER" id="PTHR12601">
    <property type="entry name" value="EUKARYOTIC TRANSLATION INITIATION FACTOR 3 SUBUNIT EIF-3"/>
    <property type="match status" value="1"/>
</dbReference>
<keyword evidence="3" id="KW-0812">Transmembrane</keyword>
<keyword evidence="6" id="KW-1185">Reference proteome</keyword>
<feature type="compositionally biased region" description="Basic and acidic residues" evidence="2">
    <location>
        <begin position="631"/>
        <end position="654"/>
    </location>
</feature>
<evidence type="ECO:0000256" key="3">
    <source>
        <dbReference type="SAM" id="Phobius"/>
    </source>
</evidence>
<dbReference type="Pfam" id="PF12807">
    <property type="entry name" value="eIF3_p135"/>
    <property type="match status" value="1"/>
</dbReference>
<dbReference type="Pfam" id="PF15044">
    <property type="entry name" value="CLU_N"/>
    <property type="match status" value="1"/>
</dbReference>
<gene>
    <name evidence="5" type="ORF">SELMODRAFT_443515</name>
</gene>
<feature type="region of interest" description="Disordered" evidence="2">
    <location>
        <begin position="990"/>
        <end position="1015"/>
    </location>
</feature>
<dbReference type="InParanoid" id="D8S1X5"/>
<protein>
    <recommendedName>
        <fullName evidence="4">Clu domain-containing protein</fullName>
    </recommendedName>
</protein>
<feature type="region of interest" description="Disordered" evidence="2">
    <location>
        <begin position="623"/>
        <end position="701"/>
    </location>
</feature>
<dbReference type="KEGG" id="smo:SELMODRAFT_443515"/>
<dbReference type="FunCoup" id="D8S1X5">
    <property type="interactions" value="3753"/>
</dbReference>
<feature type="compositionally biased region" description="Basic and acidic residues" evidence="2">
    <location>
        <begin position="1721"/>
        <end position="1742"/>
    </location>
</feature>
<organism evidence="6">
    <name type="scientific">Selaginella moellendorffii</name>
    <name type="common">Spikemoss</name>
    <dbReference type="NCBI Taxonomy" id="88036"/>
    <lineage>
        <taxon>Eukaryota</taxon>
        <taxon>Viridiplantae</taxon>
        <taxon>Streptophyta</taxon>
        <taxon>Embryophyta</taxon>
        <taxon>Tracheophyta</taxon>
        <taxon>Lycopodiopsida</taxon>
        <taxon>Selaginellales</taxon>
        <taxon>Selaginellaceae</taxon>
        <taxon>Selaginella</taxon>
    </lineage>
</organism>
<evidence type="ECO:0000256" key="2">
    <source>
        <dbReference type="SAM" id="MobiDB-lite"/>
    </source>
</evidence>
<sequence>MKEKAANLLGIHTLQLGAKPDESKGPKHGDKSSSNPSNSQVERRGRGGVASDQNREGSNPGRDYNAGKLRPKSQVTQPLKVSSSHFQAFRDLCSKAKKEYCARCYEPRASRGKFSRPAPSVTSISFWERFSEAVIEGAAASQAEGAAPAPSGDFFFMAGKLNSNKNKGKKGASRENETHSPRASEAQTVAVEGEGGVKNSDESAEVFSADKQLGEKAAREDEQKLYPVKVKGPAGEQIELQISPNDSVMDLRQFLLDSIESCFYTCYDLILHGPNGAKYQLAEFLEIGEVADITVGGFSLEMVNAAYDDRSVRVHVRRTRDLISTSNIYFSVSTALAMEFERKQEASACAEKTKNEKEKEVRQEITELEALGLMDEPSKMLKDLVSSPDVPDVKCIQSISFSSFNPVPGYRRLVGDLLYLDISTLEGKNYCVTAHCQGFFVNSSKSDVLNPHPLKAGHDGTTLVGLLHQLSPAFTKGFSEVLKRKGAGHPFENVPVLHPPNHWLGSYPPSPHKRDISRAEDALMSSYGSEVFGLQRDWNEELQSCRDFPRETPQDRLMRDRALYKVNCDFVDAAIKGAKAVIGRCIPPINPTDPDRFQMYVHNNIFFSFALDGDFLLMQQNREQEAQNTTDCEKQPDDKQPEEKQPEKEPKLAESIEPSLNAERDQSIGQKKNSTEVKDDPTNAMEGEQATYSSANNDLKGTKAYNNADVAGLYTLAMAIVDYRGHRVVAQSIIPGILQGDKSESLLYGSLDNGKKISWNEKFHTKVVEAGKLLHIKEHEVLDGSGGKVKLCAPVECKGIVGSDNRYYILDLMRTFPRDVNYTGPGSRLSVLRPELIAAFCQAESQTERDDKSIPTILFNPNVFTDFTVAGEPEEKAADEELVRKAGDYLTNVVLKKFIQDLSSLEVSPMDGQTLTEALHAHGINIRYLGKVAQLAKHMPHIYELCVVEMVVRSAKHVLKGILRETLDQDVGGCVAHFLNCLFGTVQSASPKVTPTKTSPGKKKKGGHSSPNAVVSDEANKQPFYACITSELVWIDIKESVHFKYQFDFADDFRAIIRKISAVRNICLKVGITLAARAYNLESATPFEQMDILDLQAVVKHAAPVCADAQELMENGKLLFAQGKVPEAYEHFSEAFFILQQVSGPMHREVANCCRYLAMVLYHTGDMGGAIMQQHKELIINERCLGCDHPDTAHSYGNMALFYHGLNQTDSALRHMARTLLLLNISCGCDHPDVAATFINIAVMYQELSNMHVALRYLQEALKKNERLLGSNHIQTAVCYHALAVAFNFMGAYKLSLQHEKSTHDILSKQLGEDDPRTKESANWMRTFQVRELQAHAQKQRGQAATMVASQKSEALKARADLVQVFQAAGGGAGRGINKAVAAAALLGETLPRTRGMDERGARAAAEVRKKAVAKGLNVRSSSSSSSVNPAFGTGKATKALLQGSEILATDSIDSQNLLPPFLRAAEMSATIDKESPFGARLRRYHENPLFKSSPADNPPAIIGDLDLSFKENATVDSGGKFKVWNSSMTKTSSKRILGESNCYQEQDWCAVEEEPPKSIRALSFSSERNSADSSDESLSSLSTSPPSPTSRFTLSPPMSPNGSESSSGSVEGGHRYDPKVNLRTPRPKFLRYRPDWRLEFLSSLELKEGETLESAIESLKSREENAAGDASVLSADNEEEDCLSNEKRSFHVEDVATEVLTEGCKSSTTTEEQQQSLTDHFQDGKLGDDQSPRAIEGKEDGEVGATKQEEAPLFGTTLRAASFMLLLGSFVAIATTLIIADTDIASDSSVSTLRQKFTRTKRLEDTVTRDFADFDDWEWSPDYDVSESFRNQSTGLSLFSTDSLELDALLMAIMYGSERDVQQRYLELMEHEDVEFYHDVGSIFAGGSLEFTKAEEEAEKEPSGVQGEQSSDDDVDVRDHTEVHSGESLSSVGDELPELENVDDLQMYFPRLLAKGELLPRSTTPASQLSLVVAIVLVVAHVFFRVYCHRSRTGSISRTQPLLARSPRPTAASPPTKTLIDDILPSEKGSSAYGSFTAYKRIVVNEGSNKELVTLTPVRRSSRIRDQRSLKSRSPCLVRRILLSPA</sequence>
<dbReference type="Pfam" id="PF13424">
    <property type="entry name" value="TPR_12"/>
    <property type="match status" value="2"/>
</dbReference>
<feature type="region of interest" description="Disordered" evidence="2">
    <location>
        <begin position="1"/>
        <end position="81"/>
    </location>
</feature>
<feature type="compositionally biased region" description="Low complexity" evidence="2">
    <location>
        <begin position="2005"/>
        <end position="2017"/>
    </location>
</feature>
<dbReference type="InterPro" id="IPR019734">
    <property type="entry name" value="TPR_rpt"/>
</dbReference>
<name>D8S1X5_SELML</name>
<feature type="compositionally biased region" description="Basic and acidic residues" evidence="2">
    <location>
        <begin position="19"/>
        <end position="31"/>
    </location>
</feature>
<feature type="compositionally biased region" description="Low complexity" evidence="2">
    <location>
        <begin position="1707"/>
        <end position="1717"/>
    </location>
</feature>
<dbReference type="PANTHER" id="PTHR12601:SF6">
    <property type="entry name" value="CLUSTERED MITOCHONDRIA PROTEIN HOMOLOG"/>
    <property type="match status" value="1"/>
</dbReference>
<feature type="compositionally biased region" description="Polar residues" evidence="2">
    <location>
        <begin position="690"/>
        <end position="699"/>
    </location>
</feature>
<dbReference type="Pfam" id="PF05303">
    <property type="entry name" value="GSKIP_dom"/>
    <property type="match status" value="1"/>
</dbReference>
<dbReference type="Gene3D" id="1.25.40.10">
    <property type="entry name" value="Tetratricopeptide repeat domain"/>
    <property type="match status" value="2"/>
</dbReference>
<feature type="transmembrane region" description="Helical" evidence="3">
    <location>
        <begin position="1970"/>
        <end position="1989"/>
    </location>
</feature>
<feature type="region of interest" description="Disordered" evidence="2">
    <location>
        <begin position="1704"/>
        <end position="1749"/>
    </location>
</feature>
<dbReference type="InterPro" id="IPR007967">
    <property type="entry name" value="GSKIP_dom"/>
</dbReference>
<evidence type="ECO:0000259" key="4">
    <source>
        <dbReference type="PROSITE" id="PS51823"/>
    </source>
</evidence>
<keyword evidence="1" id="KW-0963">Cytoplasm</keyword>
<dbReference type="Gramene" id="EFJ21531">
    <property type="protein sequence ID" value="EFJ21531"/>
    <property type="gene ID" value="SELMODRAFT_443515"/>
</dbReference>
<reference evidence="5 6" key="1">
    <citation type="journal article" date="2011" name="Science">
        <title>The Selaginella genome identifies genetic changes associated with the evolution of vascular plants.</title>
        <authorList>
            <person name="Banks J.A."/>
            <person name="Nishiyama T."/>
            <person name="Hasebe M."/>
            <person name="Bowman J.L."/>
            <person name="Gribskov M."/>
            <person name="dePamphilis C."/>
            <person name="Albert V.A."/>
            <person name="Aono N."/>
            <person name="Aoyama T."/>
            <person name="Ambrose B.A."/>
            <person name="Ashton N.W."/>
            <person name="Axtell M.J."/>
            <person name="Barker E."/>
            <person name="Barker M.S."/>
            <person name="Bennetzen J.L."/>
            <person name="Bonawitz N.D."/>
            <person name="Chapple C."/>
            <person name="Cheng C."/>
            <person name="Correa L.G."/>
            <person name="Dacre M."/>
            <person name="DeBarry J."/>
            <person name="Dreyer I."/>
            <person name="Elias M."/>
            <person name="Engstrom E.M."/>
            <person name="Estelle M."/>
            <person name="Feng L."/>
            <person name="Finet C."/>
            <person name="Floyd S.K."/>
            <person name="Frommer W.B."/>
            <person name="Fujita T."/>
            <person name="Gramzow L."/>
            <person name="Gutensohn M."/>
            <person name="Harholt J."/>
            <person name="Hattori M."/>
            <person name="Heyl A."/>
            <person name="Hirai T."/>
            <person name="Hiwatashi Y."/>
            <person name="Ishikawa M."/>
            <person name="Iwata M."/>
            <person name="Karol K.G."/>
            <person name="Koehler B."/>
            <person name="Kolukisaoglu U."/>
            <person name="Kubo M."/>
            <person name="Kurata T."/>
            <person name="Lalonde S."/>
            <person name="Li K."/>
            <person name="Li Y."/>
            <person name="Litt A."/>
            <person name="Lyons E."/>
            <person name="Manning G."/>
            <person name="Maruyama T."/>
            <person name="Michael T.P."/>
            <person name="Mikami K."/>
            <person name="Miyazaki S."/>
            <person name="Morinaga S."/>
            <person name="Murata T."/>
            <person name="Mueller-Roeber B."/>
            <person name="Nelson D.R."/>
            <person name="Obara M."/>
            <person name="Oguri Y."/>
            <person name="Olmstead R.G."/>
            <person name="Onodera N."/>
            <person name="Petersen B.L."/>
            <person name="Pils B."/>
            <person name="Prigge M."/>
            <person name="Rensing S.A."/>
            <person name="Riano-Pachon D.M."/>
            <person name="Roberts A.W."/>
            <person name="Sato Y."/>
            <person name="Scheller H.V."/>
            <person name="Schulz B."/>
            <person name="Schulz C."/>
            <person name="Shakirov E.V."/>
            <person name="Shibagaki N."/>
            <person name="Shinohara N."/>
            <person name="Shippen D.E."/>
            <person name="Soerensen I."/>
            <person name="Sotooka R."/>
            <person name="Sugimoto N."/>
            <person name="Sugita M."/>
            <person name="Sumikawa N."/>
            <person name="Tanurdzic M."/>
            <person name="Theissen G."/>
            <person name="Ulvskov P."/>
            <person name="Wakazuki S."/>
            <person name="Weng J.K."/>
            <person name="Willats W.W."/>
            <person name="Wipf D."/>
            <person name="Wolf P.G."/>
            <person name="Yang L."/>
            <person name="Zimmer A.D."/>
            <person name="Zhu Q."/>
            <person name="Mitros T."/>
            <person name="Hellsten U."/>
            <person name="Loque D."/>
            <person name="Otillar R."/>
            <person name="Salamov A."/>
            <person name="Schmutz J."/>
            <person name="Shapiro H."/>
            <person name="Lindquist E."/>
            <person name="Lucas S."/>
            <person name="Rokhsar D."/>
            <person name="Grigoriev I.V."/>
        </authorList>
    </citation>
    <scope>NUCLEOTIDE SEQUENCE [LARGE SCALE GENOMIC DNA]</scope>
</reference>
<dbReference type="PROSITE" id="PS51823">
    <property type="entry name" value="CLU"/>
    <property type="match status" value="1"/>
</dbReference>
<dbReference type="STRING" id="88036.D8S1X5"/>
<dbReference type="GO" id="GO:0005737">
    <property type="term" value="C:cytoplasm"/>
    <property type="evidence" value="ECO:0000318"/>
    <property type="project" value="GO_Central"/>
</dbReference>
<proteinExistence type="predicted"/>
<keyword evidence="3" id="KW-1133">Transmembrane helix</keyword>
<feature type="region of interest" description="Disordered" evidence="2">
    <location>
        <begin position="2002"/>
        <end position="2021"/>
    </location>
</feature>
<dbReference type="HOGENOM" id="CLU_232573_0_0_1"/>
<dbReference type="SMART" id="SM00028">
    <property type="entry name" value="TPR"/>
    <property type="match status" value="3"/>
</dbReference>
<dbReference type="eggNOG" id="KOG1839">
    <property type="taxonomic scope" value="Eukaryota"/>
</dbReference>
<dbReference type="InterPro" id="IPR033646">
    <property type="entry name" value="CLU-central"/>
</dbReference>
<feature type="compositionally biased region" description="Low complexity" evidence="2">
    <location>
        <begin position="1577"/>
        <end position="1610"/>
    </location>
</feature>
<dbReference type="CDD" id="cd15466">
    <property type="entry name" value="CLU-central"/>
    <property type="match status" value="1"/>
</dbReference>
<dbReference type="Proteomes" id="UP000001514">
    <property type="component" value="Unassembled WGS sequence"/>
</dbReference>
<evidence type="ECO:0000313" key="6">
    <source>
        <dbReference type="Proteomes" id="UP000001514"/>
    </source>
</evidence>
<feature type="compositionally biased region" description="Basic and acidic residues" evidence="2">
    <location>
        <begin position="172"/>
        <end position="182"/>
    </location>
</feature>
<dbReference type="EMBL" id="GL377599">
    <property type="protein sequence ID" value="EFJ21531.1"/>
    <property type="molecule type" value="Genomic_DNA"/>
</dbReference>
<feature type="region of interest" description="Disordered" evidence="2">
    <location>
        <begin position="1565"/>
        <end position="1623"/>
    </location>
</feature>
<keyword evidence="3" id="KW-0472">Membrane</keyword>
<dbReference type="InterPro" id="IPR011990">
    <property type="entry name" value="TPR-like_helical_dom_sf"/>
</dbReference>
<dbReference type="Gene3D" id="3.30.2280.10">
    <property type="entry name" value="Hypothetical protein (hspc210)"/>
    <property type="match status" value="1"/>
</dbReference>
<feature type="compositionally biased region" description="Low complexity" evidence="2">
    <location>
        <begin position="990"/>
        <end position="999"/>
    </location>
</feature>
<dbReference type="InterPro" id="IPR027523">
    <property type="entry name" value="CLU_prot"/>
</dbReference>
<evidence type="ECO:0000313" key="5">
    <source>
        <dbReference type="EMBL" id="EFJ21531.1"/>
    </source>
</evidence>
<feature type="domain" description="Clu" evidence="4">
    <location>
        <begin position="510"/>
        <end position="823"/>
    </location>
</feature>
<dbReference type="InterPro" id="IPR023231">
    <property type="entry name" value="GSKIP_dom_sf"/>
</dbReference>
<dbReference type="Pfam" id="PF13236">
    <property type="entry name" value="CLU"/>
    <property type="match status" value="1"/>
</dbReference>
<evidence type="ECO:0000256" key="1">
    <source>
        <dbReference type="ARBA" id="ARBA00022490"/>
    </source>
</evidence>
<dbReference type="InterPro" id="IPR025697">
    <property type="entry name" value="CLU_dom"/>
</dbReference>
<feature type="region of interest" description="Disordered" evidence="2">
    <location>
        <begin position="165"/>
        <end position="204"/>
    </location>
</feature>
<dbReference type="SUPFAM" id="SSF48452">
    <property type="entry name" value="TPR-like"/>
    <property type="match status" value="1"/>
</dbReference>
<accession>D8S1X5</accession>
<dbReference type="InterPro" id="IPR028275">
    <property type="entry name" value="CLU_N"/>
</dbReference>